<keyword evidence="2" id="KW-1133">Transmembrane helix</keyword>
<feature type="transmembrane region" description="Helical" evidence="2">
    <location>
        <begin position="150"/>
        <end position="171"/>
    </location>
</feature>
<keyword evidence="4" id="KW-1185">Reference proteome</keyword>
<evidence type="ECO:0000313" key="4">
    <source>
        <dbReference type="Proteomes" id="UP000196084"/>
    </source>
</evidence>
<dbReference type="AlphaFoldDB" id="A0A202E7U1"/>
<keyword evidence="2" id="KW-0812">Transmembrane</keyword>
<feature type="compositionally biased region" description="Low complexity" evidence="1">
    <location>
        <begin position="1"/>
        <end position="18"/>
    </location>
</feature>
<evidence type="ECO:0000256" key="1">
    <source>
        <dbReference type="SAM" id="MobiDB-lite"/>
    </source>
</evidence>
<evidence type="ECO:0000256" key="2">
    <source>
        <dbReference type="SAM" id="Phobius"/>
    </source>
</evidence>
<feature type="region of interest" description="Disordered" evidence="1">
    <location>
        <begin position="1"/>
        <end position="28"/>
    </location>
</feature>
<organism evidence="3 4">
    <name type="scientific">Natronolimnobius baerhuensis</name>
    <dbReference type="NCBI Taxonomy" id="253108"/>
    <lineage>
        <taxon>Archaea</taxon>
        <taxon>Methanobacteriati</taxon>
        <taxon>Methanobacteriota</taxon>
        <taxon>Stenosarchaea group</taxon>
        <taxon>Halobacteria</taxon>
        <taxon>Halobacteriales</taxon>
        <taxon>Natrialbaceae</taxon>
        <taxon>Natronolimnobius</taxon>
    </lineage>
</organism>
<dbReference type="InterPro" id="IPR058376">
    <property type="entry name" value="DUF8063"/>
</dbReference>
<name>A0A202E7U1_9EURY</name>
<dbReference type="Proteomes" id="UP000196084">
    <property type="component" value="Unassembled WGS sequence"/>
</dbReference>
<sequence>MGVMGAAAQDNATAPANQSDLEQTAETVDDETLADTLEHQERIALTNQTRIVAWEITGGTAQVALESDMTAWASISDNVAGIGQGGAVHVPETSHQLSRTETTVATMAVESFQGGESVTVTVNGESVRLSTEMDESSDENPLQYFGGESGLFTGMIMAVSMSGAATWFVLWREESGVIRA</sequence>
<proteinExistence type="predicted"/>
<gene>
    <name evidence="3" type="ORF">B2G88_07865</name>
</gene>
<evidence type="ECO:0000313" key="3">
    <source>
        <dbReference type="EMBL" id="OVE84323.1"/>
    </source>
</evidence>
<accession>A0A202E7U1</accession>
<protein>
    <submittedName>
        <fullName evidence="3">Uncharacterized protein</fullName>
    </submittedName>
</protein>
<dbReference type="EMBL" id="MWPH01000002">
    <property type="protein sequence ID" value="OVE84323.1"/>
    <property type="molecule type" value="Genomic_DNA"/>
</dbReference>
<keyword evidence="2" id="KW-0472">Membrane</keyword>
<dbReference type="Pfam" id="PF26259">
    <property type="entry name" value="DUF8063"/>
    <property type="match status" value="1"/>
</dbReference>
<comment type="caution">
    <text evidence="3">The sequence shown here is derived from an EMBL/GenBank/DDBJ whole genome shotgun (WGS) entry which is preliminary data.</text>
</comment>
<reference evidence="3 4" key="1">
    <citation type="submission" date="2017-02" db="EMBL/GenBank/DDBJ databases">
        <title>Natronthermophilus aegyptiacus gen. nov.,sp. nov., an aerobic, extremely halophilic alkalithermophilic archaeon isolated from the athalassohaline Wadi An Natrun, Egypt.</title>
        <authorList>
            <person name="Zhao B."/>
        </authorList>
    </citation>
    <scope>NUCLEOTIDE SEQUENCE [LARGE SCALE GENOMIC DNA]</scope>
    <source>
        <strain evidence="3 4">CGMCC 1.3597</strain>
    </source>
</reference>